<dbReference type="EMBL" id="QGNW01000129">
    <property type="protein sequence ID" value="RVW93497.1"/>
    <property type="molecule type" value="Genomic_DNA"/>
</dbReference>
<gene>
    <name evidence="1" type="ORF">CK203_035055</name>
</gene>
<evidence type="ECO:0000313" key="1">
    <source>
        <dbReference type="EMBL" id="RVW93497.1"/>
    </source>
</evidence>
<accession>A0A438IA21</accession>
<dbReference type="AlphaFoldDB" id="A0A438IA21"/>
<evidence type="ECO:0000313" key="2">
    <source>
        <dbReference type="Proteomes" id="UP000288805"/>
    </source>
</evidence>
<comment type="caution">
    <text evidence="1">The sequence shown here is derived from an EMBL/GenBank/DDBJ whole genome shotgun (WGS) entry which is preliminary data.</text>
</comment>
<sequence length="121" mass="13633">MERGRGFSRWVRFEEFSLGCLLVGVEAVCRDVGLSRWSKGWKEGGRIFMLKCWENRARRFLFCKVVMAKSKSFSLVFLEGKGNHGGWGNWKAGSGKAESGSMTYASVVRKNEGLAEEAAWL</sequence>
<protein>
    <submittedName>
        <fullName evidence="1">Uncharacterized protein</fullName>
    </submittedName>
</protein>
<name>A0A438IA21_VITVI</name>
<reference evidence="1 2" key="1">
    <citation type="journal article" date="2018" name="PLoS Genet.">
        <title>Population sequencing reveals clonal diversity and ancestral inbreeding in the grapevine cultivar Chardonnay.</title>
        <authorList>
            <person name="Roach M.J."/>
            <person name="Johnson D.L."/>
            <person name="Bohlmann J."/>
            <person name="van Vuuren H.J."/>
            <person name="Jones S.J."/>
            <person name="Pretorius I.S."/>
            <person name="Schmidt S.A."/>
            <person name="Borneman A.R."/>
        </authorList>
    </citation>
    <scope>NUCLEOTIDE SEQUENCE [LARGE SCALE GENOMIC DNA]</scope>
    <source>
        <strain evidence="2">cv. Chardonnay</strain>
        <tissue evidence="1">Leaf</tissue>
    </source>
</reference>
<dbReference type="Proteomes" id="UP000288805">
    <property type="component" value="Unassembled WGS sequence"/>
</dbReference>
<proteinExistence type="predicted"/>
<organism evidence="1 2">
    <name type="scientific">Vitis vinifera</name>
    <name type="common">Grape</name>
    <dbReference type="NCBI Taxonomy" id="29760"/>
    <lineage>
        <taxon>Eukaryota</taxon>
        <taxon>Viridiplantae</taxon>
        <taxon>Streptophyta</taxon>
        <taxon>Embryophyta</taxon>
        <taxon>Tracheophyta</taxon>
        <taxon>Spermatophyta</taxon>
        <taxon>Magnoliopsida</taxon>
        <taxon>eudicotyledons</taxon>
        <taxon>Gunneridae</taxon>
        <taxon>Pentapetalae</taxon>
        <taxon>rosids</taxon>
        <taxon>Vitales</taxon>
        <taxon>Vitaceae</taxon>
        <taxon>Viteae</taxon>
        <taxon>Vitis</taxon>
    </lineage>
</organism>